<evidence type="ECO:0000259" key="8">
    <source>
        <dbReference type="Pfam" id="PF01694"/>
    </source>
</evidence>
<evidence type="ECO:0000259" key="9">
    <source>
        <dbReference type="Pfam" id="PF20216"/>
    </source>
</evidence>
<feature type="domain" description="DUF6576" evidence="9">
    <location>
        <begin position="231"/>
        <end position="275"/>
    </location>
</feature>
<comment type="similarity">
    <text evidence="2">Belongs to the peptidase S54 family.</text>
</comment>
<name>A0A365Y464_9BACT</name>
<keyword evidence="10" id="KW-0645">Protease</keyword>
<dbReference type="InterPro" id="IPR050925">
    <property type="entry name" value="Rhomboid_protease_S54"/>
</dbReference>
<dbReference type="GO" id="GO:0016020">
    <property type="term" value="C:membrane"/>
    <property type="evidence" value="ECO:0007669"/>
    <property type="project" value="UniProtKB-SubCell"/>
</dbReference>
<feature type="transmembrane region" description="Helical" evidence="7">
    <location>
        <begin position="6"/>
        <end position="23"/>
    </location>
</feature>
<dbReference type="PANTHER" id="PTHR43731:SF14">
    <property type="entry name" value="PRESENILIN-ASSOCIATED RHOMBOID-LIKE PROTEIN, MITOCHONDRIAL"/>
    <property type="match status" value="1"/>
</dbReference>
<evidence type="ECO:0000313" key="10">
    <source>
        <dbReference type="EMBL" id="RBL92784.1"/>
    </source>
</evidence>
<dbReference type="Pfam" id="PF01694">
    <property type="entry name" value="Rhomboid"/>
    <property type="match status" value="1"/>
</dbReference>
<dbReference type="InterPro" id="IPR046483">
    <property type="entry name" value="DUF6576"/>
</dbReference>
<keyword evidence="11" id="KW-1185">Reference proteome</keyword>
<feature type="transmembrane region" description="Helical" evidence="7">
    <location>
        <begin position="135"/>
        <end position="158"/>
    </location>
</feature>
<dbReference type="Gene3D" id="1.20.1540.10">
    <property type="entry name" value="Rhomboid-like"/>
    <property type="match status" value="1"/>
</dbReference>
<dbReference type="SUPFAM" id="SSF144091">
    <property type="entry name" value="Rhomboid-like"/>
    <property type="match status" value="1"/>
</dbReference>
<dbReference type="GO" id="GO:0004252">
    <property type="term" value="F:serine-type endopeptidase activity"/>
    <property type="evidence" value="ECO:0007669"/>
    <property type="project" value="InterPro"/>
</dbReference>
<feature type="transmembrane region" description="Helical" evidence="7">
    <location>
        <begin position="170"/>
        <end position="189"/>
    </location>
</feature>
<keyword evidence="6 7" id="KW-0472">Membrane</keyword>
<reference evidence="10 11" key="1">
    <citation type="submission" date="2018-05" db="EMBL/GenBank/DDBJ databases">
        <title>Chitinophaga sp. K3CV102501T nov., isolated from isolated from a monsoon evergreen broad-leaved forest soil.</title>
        <authorList>
            <person name="Lv Y."/>
        </authorList>
    </citation>
    <scope>NUCLEOTIDE SEQUENCE [LARGE SCALE GENOMIC DNA]</scope>
    <source>
        <strain evidence="10 11">GDMCC 1.1325</strain>
    </source>
</reference>
<evidence type="ECO:0000256" key="3">
    <source>
        <dbReference type="ARBA" id="ARBA00022692"/>
    </source>
</evidence>
<keyword evidence="4" id="KW-0378">Hydrolase</keyword>
<feature type="transmembrane region" description="Helical" evidence="7">
    <location>
        <begin position="195"/>
        <end position="213"/>
    </location>
</feature>
<gene>
    <name evidence="10" type="ORF">DF182_09455</name>
</gene>
<evidence type="ECO:0000256" key="1">
    <source>
        <dbReference type="ARBA" id="ARBA00004141"/>
    </source>
</evidence>
<organism evidence="10 11">
    <name type="scientific">Chitinophaga flava</name>
    <dbReference type="NCBI Taxonomy" id="2259036"/>
    <lineage>
        <taxon>Bacteria</taxon>
        <taxon>Pseudomonadati</taxon>
        <taxon>Bacteroidota</taxon>
        <taxon>Chitinophagia</taxon>
        <taxon>Chitinophagales</taxon>
        <taxon>Chitinophagaceae</taxon>
        <taxon>Chitinophaga</taxon>
    </lineage>
</organism>
<evidence type="ECO:0000256" key="5">
    <source>
        <dbReference type="ARBA" id="ARBA00022989"/>
    </source>
</evidence>
<comment type="subcellular location">
    <subcellularLocation>
        <location evidence="1">Membrane</location>
        <topology evidence="1">Multi-pass membrane protein</topology>
    </subcellularLocation>
</comment>
<evidence type="ECO:0000256" key="4">
    <source>
        <dbReference type="ARBA" id="ARBA00022801"/>
    </source>
</evidence>
<dbReference type="GO" id="GO:0006508">
    <property type="term" value="P:proteolysis"/>
    <property type="evidence" value="ECO:0007669"/>
    <property type="project" value="UniProtKB-KW"/>
</dbReference>
<protein>
    <submittedName>
        <fullName evidence="10">Rhomboid family intramembrane serine protease</fullName>
    </submittedName>
</protein>
<dbReference type="PANTHER" id="PTHR43731">
    <property type="entry name" value="RHOMBOID PROTEASE"/>
    <property type="match status" value="1"/>
</dbReference>
<keyword evidence="3 7" id="KW-0812">Transmembrane</keyword>
<dbReference type="EMBL" id="QFFJ01000001">
    <property type="protein sequence ID" value="RBL92784.1"/>
    <property type="molecule type" value="Genomic_DNA"/>
</dbReference>
<proteinExistence type="inferred from homology"/>
<evidence type="ECO:0000313" key="11">
    <source>
        <dbReference type="Proteomes" id="UP000253410"/>
    </source>
</evidence>
<dbReference type="AlphaFoldDB" id="A0A365Y464"/>
<dbReference type="InterPro" id="IPR035952">
    <property type="entry name" value="Rhomboid-like_sf"/>
</dbReference>
<dbReference type="Proteomes" id="UP000253410">
    <property type="component" value="Unassembled WGS sequence"/>
</dbReference>
<evidence type="ECO:0000256" key="2">
    <source>
        <dbReference type="ARBA" id="ARBA00009045"/>
    </source>
</evidence>
<sequence length="276" mass="31270">MNDIGIVTLVLILLNLVVSYKGFKNTAFYYNHSFIVDEILIHKEYGRLVTSGFLHTSWMHLIFNMMSLCFFSGAVEVVLGIKYFLFIYMTSMVGGNLLLLFVHRHHGDYSAVGASGAVCGIIFASIALFPGMDISFFGIPLYIPGWIYGAGYTLYTIMKIKSDDDSTAHEAHLGGAFIGLLFAICLHPEVVKENYLPLLAMTLPCLVFLYVLFRKPHVLLTDNNAAKHYRNVDDLYNQQRTIQQQEIDTILEKIHHNGISSLSEEERLKLQQYAER</sequence>
<feature type="transmembrane region" description="Helical" evidence="7">
    <location>
        <begin position="109"/>
        <end position="129"/>
    </location>
</feature>
<comment type="caution">
    <text evidence="10">The sequence shown here is derived from an EMBL/GenBank/DDBJ whole genome shotgun (WGS) entry which is preliminary data.</text>
</comment>
<evidence type="ECO:0000256" key="6">
    <source>
        <dbReference type="ARBA" id="ARBA00023136"/>
    </source>
</evidence>
<dbReference type="InterPro" id="IPR022764">
    <property type="entry name" value="Peptidase_S54_rhomboid_dom"/>
</dbReference>
<dbReference type="Pfam" id="PF20216">
    <property type="entry name" value="DUF6576"/>
    <property type="match status" value="1"/>
</dbReference>
<dbReference type="RefSeq" id="WP_113615384.1">
    <property type="nucleotide sequence ID" value="NZ_QFFJ01000001.1"/>
</dbReference>
<accession>A0A365Y464</accession>
<keyword evidence="5 7" id="KW-1133">Transmembrane helix</keyword>
<dbReference type="OrthoDB" id="9807874at2"/>
<feature type="transmembrane region" description="Helical" evidence="7">
    <location>
        <begin position="81"/>
        <end position="102"/>
    </location>
</feature>
<evidence type="ECO:0000256" key="7">
    <source>
        <dbReference type="SAM" id="Phobius"/>
    </source>
</evidence>
<feature type="transmembrane region" description="Helical" evidence="7">
    <location>
        <begin position="53"/>
        <end position="75"/>
    </location>
</feature>
<feature type="domain" description="Peptidase S54 rhomboid" evidence="8">
    <location>
        <begin position="43"/>
        <end position="188"/>
    </location>
</feature>